<dbReference type="InterPro" id="IPR036237">
    <property type="entry name" value="Xyl_isomerase-like_sf"/>
</dbReference>
<dbReference type="EMBL" id="LHXN01000052">
    <property type="protein sequence ID" value="KXA92430.1"/>
    <property type="molecule type" value="Genomic_DNA"/>
</dbReference>
<dbReference type="Gene3D" id="3.20.20.150">
    <property type="entry name" value="Divalent-metal-dependent TIM barrel enzymes"/>
    <property type="match status" value="1"/>
</dbReference>
<evidence type="ECO:0000313" key="2">
    <source>
        <dbReference type="EMBL" id="KXA92430.1"/>
    </source>
</evidence>
<name>A0A133UE25_9EURY</name>
<protein>
    <recommendedName>
        <fullName evidence="1">Xylose isomerase-like TIM barrel domain-containing protein</fullName>
    </recommendedName>
</protein>
<dbReference type="SUPFAM" id="SSF51658">
    <property type="entry name" value="Xylose isomerase-like"/>
    <property type="match status" value="1"/>
</dbReference>
<accession>A0A133UE25</accession>
<dbReference type="PANTHER" id="PTHR12110:SF21">
    <property type="entry name" value="XYLOSE ISOMERASE-LIKE TIM BARREL DOMAIN-CONTAINING PROTEIN"/>
    <property type="match status" value="1"/>
</dbReference>
<gene>
    <name evidence="2" type="ORF">AKJ64_03155</name>
</gene>
<dbReference type="PANTHER" id="PTHR12110">
    <property type="entry name" value="HYDROXYPYRUVATE ISOMERASE"/>
    <property type="match status" value="1"/>
</dbReference>
<dbReference type="Pfam" id="PF01261">
    <property type="entry name" value="AP_endonuc_2"/>
    <property type="match status" value="1"/>
</dbReference>
<dbReference type="InterPro" id="IPR050312">
    <property type="entry name" value="IolE/XylAMocC-like"/>
</dbReference>
<dbReference type="InterPro" id="IPR013022">
    <property type="entry name" value="Xyl_isomerase-like_TIM-brl"/>
</dbReference>
<dbReference type="Proteomes" id="UP000070373">
    <property type="component" value="Unassembled WGS sequence"/>
</dbReference>
<proteinExistence type="predicted"/>
<reference evidence="2 3" key="1">
    <citation type="journal article" date="2016" name="Sci. Rep.">
        <title>Metabolic traits of an uncultured archaeal lineage -MSBL1- from brine pools of the Red Sea.</title>
        <authorList>
            <person name="Mwirichia R."/>
            <person name="Alam I."/>
            <person name="Rashid M."/>
            <person name="Vinu M."/>
            <person name="Ba-Alawi W."/>
            <person name="Anthony Kamau A."/>
            <person name="Kamanda Ngugi D."/>
            <person name="Goker M."/>
            <person name="Klenk H.P."/>
            <person name="Bajic V."/>
            <person name="Stingl U."/>
        </authorList>
    </citation>
    <scope>NUCLEOTIDE SEQUENCE [LARGE SCALE GENOMIC DNA]</scope>
    <source>
        <strain evidence="2">SCGC-AAA259E17</strain>
    </source>
</reference>
<evidence type="ECO:0000313" key="3">
    <source>
        <dbReference type="Proteomes" id="UP000070373"/>
    </source>
</evidence>
<dbReference type="AlphaFoldDB" id="A0A133UE25"/>
<comment type="caution">
    <text evidence="2">The sequence shown here is derived from an EMBL/GenBank/DDBJ whole genome shotgun (WGS) entry which is preliminary data.</text>
</comment>
<keyword evidence="3" id="KW-1185">Reference proteome</keyword>
<feature type="domain" description="Xylose isomerase-like TIM barrel" evidence="1">
    <location>
        <begin position="27"/>
        <end position="277"/>
    </location>
</feature>
<evidence type="ECO:0000259" key="1">
    <source>
        <dbReference type="Pfam" id="PF01261"/>
    </source>
</evidence>
<organism evidence="2 3">
    <name type="scientific">candidate division MSBL1 archaeon SCGC-AAA259E17</name>
    <dbReference type="NCBI Taxonomy" id="1698263"/>
    <lineage>
        <taxon>Archaea</taxon>
        <taxon>Methanobacteriati</taxon>
        <taxon>Methanobacteriota</taxon>
        <taxon>candidate division MSBL1</taxon>
    </lineage>
</organism>
<sequence>MESEVEHVKLGLSTLLYPDEPPMRSIQIASRFDLDYVEIILEPYFPRNPDSNYLKELGDSIRAEGLDVRVHGRAWDLNPTSGYPKIRELALTQARKGIETCSLLDGDVITLHPGWCWFREGEEYLEKCMEKYIHYIEEVEEISREQGIKIAVETGGLGIDFPKGIPEFKRVMKSRENVGVTVDTGHLFLTAFRSGMNRPEQKIVNYIEELGDKLVNVHLHDNSGMSDEHRVPGRGKIDFAPVLKSLKDRYTGPIILEIQKPPHPDEAAEEGIEWIREKIRRI</sequence>